<dbReference type="OrthoDB" id="9768066at2"/>
<dbReference type="STRING" id="1616788.AR543_06890"/>
<sequence length="772" mass="87277">MHLLSELDRIQPTAVLIEGPADATPEIRHLVHRQTRPPVAILAFTAELPVRTALWPLAEYSPEYQAMKWAAEHSAEASFIDLPSLVMIALQEQRDLARQQERPTTVDTPAVNEPDEQIELLTREEKEAIFSDQQQGSLYNKIAQLAGEDDYEMYWERSYEHNLNPDAYREAILAFSEQMRELTEEQEKIHATVEYAYNAVREAYMCRKIQDAIQQGHQPNRILVICGAYHAAALRTSVHIMTDEEMKTLPQRPTRLTLMPYSYYRLSSMSGYGAGNQAPYYYELMWQQMKLGALDELPHLYLSSVARHLRQSGTHRSTAEVIEAVRMARSLAALHHGSSPVLRDLRDAAQTLLGHGDLAVVAESLAHINVGTSIGYLAEGVSQTPIQDDLNRLFKELKLAKYKTTVATELVLDLRENRRVRTEAAAYLDLNRSFLLHRLKLLGIGFARLKSSGQEQASWAEQWILQWSPEAEIQVVESTLLGETVEVAAAYVLQQKLEACTTIDEASRLIVTACECGMVTQLENARQTLQRLAVDNQDVIQIASAAKGLSTIIQYGDIRRVQTGPLVPLLEQLFMRACLFLTDNSQCQDEVAAEMMSAIHELNTISLDHNEEVDEALWLHELQQLMSRDDLNAKLSGFACSLLMERNVLDAAQAAAEVSRRLSPGVPAELGAGWFEGLSQRNRYMLLSRISLWEQLSDYIDALEHEDFVRALVFLRRAFSTFAPHEKNMIAELLGEIWGVHAEQVAEVLTEELKAEETKMIDDLNDFDFDDF</sequence>
<dbReference type="KEGG" id="pbv:AR543_06890"/>
<dbReference type="InterPro" id="IPR043737">
    <property type="entry name" value="DUF5682"/>
</dbReference>
<keyword evidence="2" id="KW-1185">Reference proteome</keyword>
<evidence type="ECO:0000313" key="1">
    <source>
        <dbReference type="EMBL" id="ANF98676.1"/>
    </source>
</evidence>
<dbReference type="RefSeq" id="WP_060536673.1">
    <property type="nucleotide sequence ID" value="NZ_CP013023.1"/>
</dbReference>
<organism evidence="1 2">
    <name type="scientific">Paenibacillus bovis</name>
    <dbReference type="NCBI Taxonomy" id="1616788"/>
    <lineage>
        <taxon>Bacteria</taxon>
        <taxon>Bacillati</taxon>
        <taxon>Bacillota</taxon>
        <taxon>Bacilli</taxon>
        <taxon>Bacillales</taxon>
        <taxon>Paenibacillaceae</taxon>
        <taxon>Paenibacillus</taxon>
    </lineage>
</organism>
<dbReference type="Pfam" id="PF18934">
    <property type="entry name" value="DUF5682"/>
    <property type="match status" value="1"/>
</dbReference>
<name>A0A172ZM11_9BACL</name>
<reference evidence="1 2" key="2">
    <citation type="journal article" date="2016" name="Int. J. Syst. Evol. Microbiol.">
        <title>Paenibacillus bovis sp. nov., isolated from raw yak (Bos grunniens) milk.</title>
        <authorList>
            <person name="Gao C."/>
            <person name="Han J."/>
            <person name="Liu Z."/>
            <person name="Xu X."/>
            <person name="Hang F."/>
            <person name="Wu Z."/>
        </authorList>
    </citation>
    <scope>NUCLEOTIDE SEQUENCE [LARGE SCALE GENOMIC DNA]</scope>
    <source>
        <strain evidence="1 2">BD3526</strain>
    </source>
</reference>
<gene>
    <name evidence="1" type="ORF">AR543_06890</name>
</gene>
<reference evidence="2" key="1">
    <citation type="submission" date="2015-10" db="EMBL/GenBank/DDBJ databases">
        <title>Genome of Paenibacillus bovis sp. nov.</title>
        <authorList>
            <person name="Wu Z."/>
            <person name="Gao C."/>
            <person name="Liu Z."/>
            <person name="Zheng H."/>
        </authorList>
    </citation>
    <scope>NUCLEOTIDE SEQUENCE [LARGE SCALE GENOMIC DNA]</scope>
    <source>
        <strain evidence="2">BD3526</strain>
    </source>
</reference>
<proteinExistence type="predicted"/>
<dbReference type="Proteomes" id="UP000078148">
    <property type="component" value="Chromosome"/>
</dbReference>
<dbReference type="AlphaFoldDB" id="A0A172ZM11"/>
<dbReference type="EMBL" id="CP013023">
    <property type="protein sequence ID" value="ANF98676.1"/>
    <property type="molecule type" value="Genomic_DNA"/>
</dbReference>
<evidence type="ECO:0000313" key="2">
    <source>
        <dbReference type="Proteomes" id="UP000078148"/>
    </source>
</evidence>
<protein>
    <submittedName>
        <fullName evidence="1">Uncharacterized protein</fullName>
    </submittedName>
</protein>
<accession>A0A172ZM11</accession>